<dbReference type="STRING" id="447689.BA195_09180"/>
<sequence>MNKLVQYTSKDNYAIITLFNGKVNAISHEVIDTLNSLLDKAEQEKKTVILTGQSGMFSAGYDLKSMTASPESALELVTKGSKLSHRMLSFPFPIIIACSGHAIAKGAFLLLSADYRLGTEGNFKIGLNEVMIGMTMHNAGIEIAKARLTPVYFERSVNNSEIYNPKDAITAGFLDKIVPENHLLPTAIKIAEMFSSLNPKAHAATKLKVRKNYLTSLKEAIQQDLIEGLHPPIK</sequence>
<comment type="caution">
    <text evidence="1">The sequence shown here is derived from an EMBL/GenBank/DDBJ whole genome shotgun (WGS) entry which is preliminary data.</text>
</comment>
<evidence type="ECO:0000313" key="1">
    <source>
        <dbReference type="EMBL" id="OCK43053.1"/>
    </source>
</evidence>
<dbReference type="CDD" id="cd06558">
    <property type="entry name" value="crotonase-like"/>
    <property type="match status" value="1"/>
</dbReference>
<dbReference type="Gene3D" id="3.90.226.10">
    <property type="entry name" value="2-enoyl-CoA Hydratase, Chain A, domain 1"/>
    <property type="match status" value="1"/>
</dbReference>
<dbReference type="GO" id="GO:0006635">
    <property type="term" value="P:fatty acid beta-oxidation"/>
    <property type="evidence" value="ECO:0007669"/>
    <property type="project" value="TreeGrafter"/>
</dbReference>
<gene>
    <name evidence="1" type="ORF">BA195_09180</name>
</gene>
<dbReference type="GO" id="GO:0003824">
    <property type="term" value="F:catalytic activity"/>
    <property type="evidence" value="ECO:0007669"/>
    <property type="project" value="UniProtKB-ARBA"/>
</dbReference>
<dbReference type="AlphaFoldDB" id="A0A1B9XZT3"/>
<organism evidence="1 2">
    <name type="scientific">Tenacibaculum soleae</name>
    <dbReference type="NCBI Taxonomy" id="447689"/>
    <lineage>
        <taxon>Bacteria</taxon>
        <taxon>Pseudomonadati</taxon>
        <taxon>Bacteroidota</taxon>
        <taxon>Flavobacteriia</taxon>
        <taxon>Flavobacteriales</taxon>
        <taxon>Flavobacteriaceae</taxon>
        <taxon>Tenacibaculum</taxon>
    </lineage>
</organism>
<dbReference type="Pfam" id="PF00378">
    <property type="entry name" value="ECH_1"/>
    <property type="match status" value="1"/>
</dbReference>
<dbReference type="Proteomes" id="UP000093186">
    <property type="component" value="Unassembled WGS sequence"/>
</dbReference>
<dbReference type="PANTHER" id="PTHR11941:SF54">
    <property type="entry name" value="ENOYL-COA HYDRATASE, MITOCHONDRIAL"/>
    <property type="match status" value="1"/>
</dbReference>
<proteinExistence type="predicted"/>
<dbReference type="RefSeq" id="WP_068704696.1">
    <property type="nucleotide sequence ID" value="NZ_MAKX01000002.1"/>
</dbReference>
<dbReference type="PANTHER" id="PTHR11941">
    <property type="entry name" value="ENOYL-COA HYDRATASE-RELATED"/>
    <property type="match status" value="1"/>
</dbReference>
<keyword evidence="2" id="KW-1185">Reference proteome</keyword>
<reference evidence="1 2" key="1">
    <citation type="submission" date="2016-06" db="EMBL/GenBank/DDBJ databases">
        <title>Draft Genome Sequence of Tenacibaculum soleae UCD-KL19.</title>
        <authorList>
            <person name="Eisen J.A."/>
            <person name="Coil D.A."/>
            <person name="Lujan K.M."/>
        </authorList>
    </citation>
    <scope>NUCLEOTIDE SEQUENCE [LARGE SCALE GENOMIC DNA]</scope>
    <source>
        <strain evidence="1 2">UCD-KL19</strain>
    </source>
</reference>
<dbReference type="EMBL" id="MAKX01000002">
    <property type="protein sequence ID" value="OCK43053.1"/>
    <property type="molecule type" value="Genomic_DNA"/>
</dbReference>
<name>A0A1B9XZT3_9FLAO</name>
<evidence type="ECO:0000313" key="2">
    <source>
        <dbReference type="Proteomes" id="UP000093186"/>
    </source>
</evidence>
<accession>A0A1B9XZT3</accession>
<dbReference type="NCBIfam" id="NF004858">
    <property type="entry name" value="PRK06213.1"/>
    <property type="match status" value="1"/>
</dbReference>
<dbReference type="OrthoDB" id="9807606at2"/>
<dbReference type="InterPro" id="IPR029045">
    <property type="entry name" value="ClpP/crotonase-like_dom_sf"/>
</dbReference>
<dbReference type="SUPFAM" id="SSF52096">
    <property type="entry name" value="ClpP/crotonase"/>
    <property type="match status" value="1"/>
</dbReference>
<protein>
    <submittedName>
        <fullName evidence="1">Enoyl-CoA hydratase</fullName>
    </submittedName>
</protein>
<dbReference type="InterPro" id="IPR001753">
    <property type="entry name" value="Enoyl-CoA_hydra/iso"/>
</dbReference>